<accession>A0A1Y2DQI5</accession>
<dbReference type="InterPro" id="IPR054471">
    <property type="entry name" value="GPIID_WHD"/>
</dbReference>
<dbReference type="Pfam" id="PF22939">
    <property type="entry name" value="WHD_GPIID"/>
    <property type="match status" value="1"/>
</dbReference>
<dbReference type="InterPro" id="IPR027417">
    <property type="entry name" value="P-loop_NTPase"/>
</dbReference>
<evidence type="ECO:0000259" key="3">
    <source>
        <dbReference type="Pfam" id="PF22939"/>
    </source>
</evidence>
<dbReference type="InterPro" id="IPR056125">
    <property type="entry name" value="DUF7708"/>
</dbReference>
<feature type="non-terminal residue" evidence="6">
    <location>
        <position position="922"/>
    </location>
</feature>
<dbReference type="Pfam" id="PF12796">
    <property type="entry name" value="Ank_2"/>
    <property type="match status" value="2"/>
</dbReference>
<evidence type="ECO:0000313" key="6">
    <source>
        <dbReference type="EMBL" id="ORY61553.1"/>
    </source>
</evidence>
<dbReference type="Pfam" id="PF24809">
    <property type="entry name" value="DUF7708"/>
    <property type="match status" value="1"/>
</dbReference>
<dbReference type="EMBL" id="MCFJ01000010">
    <property type="protein sequence ID" value="ORY61553.1"/>
    <property type="molecule type" value="Genomic_DNA"/>
</dbReference>
<keyword evidence="7" id="KW-1185">Reference proteome</keyword>
<reference evidence="6 7" key="1">
    <citation type="submission" date="2016-07" db="EMBL/GenBank/DDBJ databases">
        <title>Pervasive Adenine N6-methylation of Active Genes in Fungi.</title>
        <authorList>
            <consortium name="DOE Joint Genome Institute"/>
            <person name="Mondo S.J."/>
            <person name="Dannebaum R.O."/>
            <person name="Kuo R.C."/>
            <person name="Labutti K."/>
            <person name="Haridas S."/>
            <person name="Kuo A."/>
            <person name="Salamov A."/>
            <person name="Ahrendt S.R."/>
            <person name="Lipzen A."/>
            <person name="Sullivan W."/>
            <person name="Andreopoulos W.B."/>
            <person name="Clum A."/>
            <person name="Lindquist E."/>
            <person name="Daum C."/>
            <person name="Ramamoorthy G.K."/>
            <person name="Gryganskyi A."/>
            <person name="Culley D."/>
            <person name="Magnuson J.K."/>
            <person name="James T.Y."/>
            <person name="O'Malley M.A."/>
            <person name="Stajich J.E."/>
            <person name="Spatafora J.W."/>
            <person name="Visel A."/>
            <person name="Grigoriev I.V."/>
        </authorList>
    </citation>
    <scope>NUCLEOTIDE SEQUENCE [LARGE SCALE GENOMIC DNA]</scope>
    <source>
        <strain evidence="6 7">CBS 129021</strain>
    </source>
</reference>
<protein>
    <submittedName>
        <fullName evidence="6">Uncharacterized protein</fullName>
    </submittedName>
</protein>
<feature type="repeat" description="ANK" evidence="2">
    <location>
        <begin position="895"/>
        <end position="922"/>
    </location>
</feature>
<feature type="domain" description="DUF7708" evidence="4">
    <location>
        <begin position="3"/>
        <end position="109"/>
    </location>
</feature>
<dbReference type="PROSITE" id="PS50088">
    <property type="entry name" value="ANK_REPEAT"/>
    <property type="match status" value="4"/>
</dbReference>
<dbReference type="PANTHER" id="PTHR10039">
    <property type="entry name" value="AMELOGENIN"/>
    <property type="match status" value="1"/>
</dbReference>
<dbReference type="AlphaFoldDB" id="A0A1Y2DQI5"/>
<dbReference type="InterPro" id="IPR002110">
    <property type="entry name" value="Ankyrin_rpt"/>
</dbReference>
<dbReference type="InterPro" id="IPR056884">
    <property type="entry name" value="NPHP3-like_N"/>
</dbReference>
<keyword evidence="2" id="KW-0040">ANK repeat</keyword>
<organism evidence="6 7">
    <name type="scientific">Pseudomassariella vexata</name>
    <dbReference type="NCBI Taxonomy" id="1141098"/>
    <lineage>
        <taxon>Eukaryota</taxon>
        <taxon>Fungi</taxon>
        <taxon>Dikarya</taxon>
        <taxon>Ascomycota</taxon>
        <taxon>Pezizomycotina</taxon>
        <taxon>Sordariomycetes</taxon>
        <taxon>Xylariomycetidae</taxon>
        <taxon>Amphisphaeriales</taxon>
        <taxon>Pseudomassariaceae</taxon>
        <taxon>Pseudomassariella</taxon>
    </lineage>
</organism>
<feature type="domain" description="GPI inositol-deacylase winged helix" evidence="3">
    <location>
        <begin position="462"/>
        <end position="546"/>
    </location>
</feature>
<evidence type="ECO:0000256" key="2">
    <source>
        <dbReference type="PROSITE-ProRule" id="PRU00023"/>
    </source>
</evidence>
<comment type="caution">
    <text evidence="6">The sequence shown here is derived from an EMBL/GenBank/DDBJ whole genome shotgun (WGS) entry which is preliminary data.</text>
</comment>
<dbReference type="PROSITE" id="PS50297">
    <property type="entry name" value="ANK_REP_REGION"/>
    <property type="match status" value="4"/>
</dbReference>
<dbReference type="PANTHER" id="PTHR10039:SF10">
    <property type="entry name" value="NACHT DOMAIN-CONTAINING PROTEIN"/>
    <property type="match status" value="1"/>
</dbReference>
<sequence>MQASFCVIVNYASYYEAISDLFMKLGKLYPLFAEYQILYPASARLQQALVNFHTSIISCCKHVVEAIRRPWQNQVIQAFWKSFEQEFRPDKDNIQRCSDDVKTAIDLAKAQADLQDQQLQAQERKEALKTRRTLKNFISRHDSQLDQLRLQSTERQMRIRRQSLLDGLSSYNHQRPLEQSRRKRYSDTTDWIFQTTEFRRWFYGRSPFLWCSGKIGSGKTIATASMIDYILLDKGRSDSLVSFFFVQSDYQESLSAGTIMRSILRQRLDPTHLSTDVESRLQNLSSSSTLDEIIELLREITLAPKPFYVIIDGFDECDKPDRHELLRALSSLASQGLNTKLFISSRDSLSEEIRKSFPSLEHLSISGLAAHEGITAYINGIVEEKTQNIDLRVGDPGLVEEIKQALIQGADGMFLWVTFQIDEICLQHCDEDIRNALHNLPKDLAETFCRALRRIIHRGHAQAAQKVFPWIAASKRPLSLSELREAISVEIGQPYSRPDRLYNDMQNIVSWCENLVQIDEEYELVQFAHHTIRQFFLKESADSHLAKFHFDSKDTNHHIGEICVTYLNFNDFKTTLTRQPKATFLGNPADIAQVALGSRSKLASKILSRRRSKATGKNIDIASVSMFNRKDSITAANERLQVEHPFLKYAAIHWISHTCDFQQKESKSWNLWKRIIIDVNNLAIKPWGEADSFDANNPILLEWAYNARHCALMRLVNTSDGLSASRRLQMIQKSAKDPNIPVLNILLENQSCGREIDHLLRAAAGRGYLEVIKRLLTARADVNAKAAGRDGLTALQAAAKGGHLEVVERLLTAGAHVNASMAKYKGWTALQAAAEGGHLEVVDRLLTARADVNAKAARENGRTALQAAAGGGHLEVVDRLLTARADINSEAARENGRTALQAAAEGGHLEVVEKLLTAGAHV</sequence>
<proteinExistence type="predicted"/>
<evidence type="ECO:0000256" key="1">
    <source>
        <dbReference type="ARBA" id="ARBA00022737"/>
    </source>
</evidence>
<name>A0A1Y2DQI5_9PEZI</name>
<dbReference type="Gene3D" id="3.40.50.300">
    <property type="entry name" value="P-loop containing nucleotide triphosphate hydrolases"/>
    <property type="match status" value="1"/>
</dbReference>
<dbReference type="GeneID" id="63773522"/>
<dbReference type="Pfam" id="PF24883">
    <property type="entry name" value="NPHP3_N"/>
    <property type="match status" value="1"/>
</dbReference>
<dbReference type="Gene3D" id="1.25.40.20">
    <property type="entry name" value="Ankyrin repeat-containing domain"/>
    <property type="match status" value="2"/>
</dbReference>
<dbReference type="Proteomes" id="UP000193689">
    <property type="component" value="Unassembled WGS sequence"/>
</dbReference>
<dbReference type="InParanoid" id="A0A1Y2DQI5"/>
<dbReference type="InterPro" id="IPR036770">
    <property type="entry name" value="Ankyrin_rpt-contain_sf"/>
</dbReference>
<dbReference type="RefSeq" id="XP_040713630.1">
    <property type="nucleotide sequence ID" value="XM_040857310.1"/>
</dbReference>
<evidence type="ECO:0000313" key="7">
    <source>
        <dbReference type="Proteomes" id="UP000193689"/>
    </source>
</evidence>
<feature type="repeat" description="ANK" evidence="2">
    <location>
        <begin position="825"/>
        <end position="857"/>
    </location>
</feature>
<feature type="repeat" description="ANK" evidence="2">
    <location>
        <begin position="860"/>
        <end position="892"/>
    </location>
</feature>
<dbReference type="SMART" id="SM00248">
    <property type="entry name" value="ANK"/>
    <property type="match status" value="5"/>
</dbReference>
<evidence type="ECO:0000259" key="5">
    <source>
        <dbReference type="Pfam" id="PF24883"/>
    </source>
</evidence>
<dbReference type="SUPFAM" id="SSF52540">
    <property type="entry name" value="P-loop containing nucleoside triphosphate hydrolases"/>
    <property type="match status" value="1"/>
</dbReference>
<dbReference type="OrthoDB" id="7464126at2759"/>
<feature type="domain" description="Nephrocystin 3-like N-terminal" evidence="5">
    <location>
        <begin position="188"/>
        <end position="346"/>
    </location>
</feature>
<dbReference type="STRING" id="1141098.A0A1Y2DQI5"/>
<evidence type="ECO:0000259" key="4">
    <source>
        <dbReference type="Pfam" id="PF24809"/>
    </source>
</evidence>
<keyword evidence="1" id="KW-0677">Repeat</keyword>
<feature type="repeat" description="ANK" evidence="2">
    <location>
        <begin position="790"/>
        <end position="822"/>
    </location>
</feature>
<dbReference type="SUPFAM" id="SSF48403">
    <property type="entry name" value="Ankyrin repeat"/>
    <property type="match status" value="1"/>
</dbReference>
<gene>
    <name evidence="6" type="ORF">BCR38DRAFT_373468</name>
</gene>